<comment type="subcellular location">
    <subcellularLocation>
        <location evidence="1">Nucleus</location>
    </subcellularLocation>
</comment>
<protein>
    <recommendedName>
        <fullName evidence="6">AHNAK nucleoprotein</fullName>
    </recommendedName>
</protein>
<dbReference type="GO" id="GO:0032287">
    <property type="term" value="P:peripheral nervous system myelin maintenance"/>
    <property type="evidence" value="ECO:0007669"/>
    <property type="project" value="TreeGrafter"/>
</dbReference>
<evidence type="ECO:0008006" key="6">
    <source>
        <dbReference type="Google" id="ProtNLM"/>
    </source>
</evidence>
<dbReference type="Proteomes" id="UP000261620">
    <property type="component" value="Unplaced"/>
</dbReference>
<keyword evidence="2" id="KW-0539">Nucleus</keyword>
<feature type="compositionally biased region" description="Polar residues" evidence="3">
    <location>
        <begin position="1058"/>
        <end position="1070"/>
    </location>
</feature>
<name>A0A3Q3WCT1_MOLML</name>
<dbReference type="PANTHER" id="PTHR23348:SF42">
    <property type="entry name" value="PERIAXIN"/>
    <property type="match status" value="1"/>
</dbReference>
<accession>A0A3Q3WCT1</accession>
<proteinExistence type="predicted"/>
<dbReference type="PANTHER" id="PTHR23348">
    <property type="entry name" value="PERIAXIN/AHNAK"/>
    <property type="match status" value="1"/>
</dbReference>
<feature type="region of interest" description="Disordered" evidence="3">
    <location>
        <begin position="1285"/>
        <end position="1308"/>
    </location>
</feature>
<evidence type="ECO:0000313" key="5">
    <source>
        <dbReference type="Proteomes" id="UP000261620"/>
    </source>
</evidence>
<sequence>MPKFDVSFPKVNIPEGDVKIKGPGIKGRRIEMPDIDISLPKEKAGGKFEIVGHAGKGDKFHMPSLDISLPKMKAKGPKVNIETHDITGGKLSMPSIDVSLPKIKSPDVDISLEGPDVDANVEGTDLKGKIELPTVNISPPKGKAVVEMDIHEQSSKGTKFHMPSLDISLPKIKAKGRDVDIEGPKVEGQMSLPKINSPEVDVSIQGPEIKEGKLSLPAVDISLPKGEVDADLNIEGPDIKSGKFKMPKFDVSLPKVNLPEANVEIPTDLDISGLKGDINPAKLKIDDEDIVKGGVEGPGASIKLPSMKLPSVDISAPKVDLDIGLTKPKGDDVEVDFELPDVSLKFPSFSLPRFGAKSKSGDLQISGKGPKGDTSLSVPHVEGEIRVKKPKIKMPSLGISKKNADVSVSCPDVDVKVKKGKADICKPDVNVERSEEKSKYKVKFPKFKISSKGQLAEGEVDAKLEVDVGGKGSIDAPDVSISPTKFSIPEFDSNDKDISKPSVYLDTKAKVKMPSLELSFPASKTPETEVLLPKGEVDVSEADLRGYEGNLKIPKIPTLDISIPKLDLDVSLPKIKHGTKVDGEGNKLKISDIKMPDIDLALPKEKIGIETVDTEVNAEGRKFKMPHINMPDVDISLPTGTSPKIKGPEVEIGGEGTFEMPQITMPSVDVSLCKGKFGDLGASDIEINGDEGSKIRLPHVKMPHVDINLPKTNSVAISLPKGKIEGPEVVMKGDTGGKFKIPEVDISRPKVKIDGPEMDIKGKGGRVKMPHLSMPLVDISFRKGKVEGPDVEIKGGSGRKFKMPEVDISLPKGKIESPEVELIGEDKYKMPNAGMSSVDILLPKGKVEGPDVDVEGGARGKFLMPHWKMTDVEISLPEAKIEAPDIEIKKESKGKFKIPNVPDVEGMEMQVEARKSEVSDITMPTVEIPLAKGKTEMKGDGVQFKMPDVDFSFPKGKTNVDALEVKLDAEGGTMKRPKIKMPKVDISLPKGKVKDIDTTIDMEVTEENVKSPSAKFPKVNMSVPKAISGEVEIKLPTAEAGRKVKGPQVTPSDVDINLASSKPKQGTTDYSEVDLHVEGEHKGPKIKMPTIDTKVPKGDLELDIGLHSGEAKKDRKKVELPDLDLNTAGTNSKIKGPKVKGTKFKIGKPKKKTDKAAGAKIEYDIEVETRSGQKEGKEHINIAVPQATLPNVQGSANIGTRGEGVAQIKVPSIPDIEFDIGTSQDEDDERAEKGKKIKIPKFGIPLPSISTPEGRMDIYGPEINYEGPKMPKVKKAVFVLVNPPQTDVPDTFTGETTSEAESQCDKVKMPKIKMKPSFGKSLGNSVAVNTEWEVEDKLKGEKVTTHHVSFSLDKSGSPDATGSSSSPNSKKDASPQKGFNDNKQAFSGQIRLPKVEFTSHYGKMTAEKEEMIVKLEKDSSPSEDDTENKGLEVYSSKVALGDSVSPHARTDILDSNSAESPTGLNLEFGSTRVQAWSEVESKNRESEDKECSPWFKVPKFTLKPHSTGKNT</sequence>
<feature type="compositionally biased region" description="Polar residues" evidence="3">
    <location>
        <begin position="1377"/>
        <end position="1387"/>
    </location>
</feature>
<feature type="compositionally biased region" description="Low complexity" evidence="3">
    <location>
        <begin position="1355"/>
        <end position="1368"/>
    </location>
</feature>
<evidence type="ECO:0000256" key="1">
    <source>
        <dbReference type="ARBA" id="ARBA00004123"/>
    </source>
</evidence>
<dbReference type="GO" id="GO:0005737">
    <property type="term" value="C:cytoplasm"/>
    <property type="evidence" value="ECO:0007669"/>
    <property type="project" value="TreeGrafter"/>
</dbReference>
<reference evidence="4" key="1">
    <citation type="submission" date="2025-08" db="UniProtKB">
        <authorList>
            <consortium name="Ensembl"/>
        </authorList>
    </citation>
    <scope>IDENTIFICATION</scope>
</reference>
<feature type="region of interest" description="Disordered" evidence="3">
    <location>
        <begin position="1042"/>
        <end position="1070"/>
    </location>
</feature>
<evidence type="ECO:0000313" key="4">
    <source>
        <dbReference type="Ensembl" id="ENSMMOP00000006539.1"/>
    </source>
</evidence>
<organism evidence="4 5">
    <name type="scientific">Mola mola</name>
    <name type="common">Ocean sunfish</name>
    <name type="synonym">Tetraodon mola</name>
    <dbReference type="NCBI Taxonomy" id="94237"/>
    <lineage>
        <taxon>Eukaryota</taxon>
        <taxon>Metazoa</taxon>
        <taxon>Chordata</taxon>
        <taxon>Craniata</taxon>
        <taxon>Vertebrata</taxon>
        <taxon>Euteleostomi</taxon>
        <taxon>Actinopterygii</taxon>
        <taxon>Neopterygii</taxon>
        <taxon>Teleostei</taxon>
        <taxon>Neoteleostei</taxon>
        <taxon>Acanthomorphata</taxon>
        <taxon>Eupercaria</taxon>
        <taxon>Tetraodontiformes</taxon>
        <taxon>Molidae</taxon>
        <taxon>Mola</taxon>
    </lineage>
</organism>
<dbReference type="InterPro" id="IPR052082">
    <property type="entry name" value="Myelin_sheath_structural"/>
</dbReference>
<dbReference type="Ensembl" id="ENSMMOT00000006658.1">
    <property type="protein sequence ID" value="ENSMMOP00000006539.1"/>
    <property type="gene ID" value="ENSMMOG00000005112.1"/>
</dbReference>
<feature type="region of interest" description="Disordered" evidence="3">
    <location>
        <begin position="1348"/>
        <end position="1391"/>
    </location>
</feature>
<dbReference type="GO" id="GO:0043484">
    <property type="term" value="P:regulation of RNA splicing"/>
    <property type="evidence" value="ECO:0007669"/>
    <property type="project" value="TreeGrafter"/>
</dbReference>
<keyword evidence="5" id="KW-1185">Reference proteome</keyword>
<dbReference type="GO" id="GO:0005634">
    <property type="term" value="C:nucleus"/>
    <property type="evidence" value="ECO:0007669"/>
    <property type="project" value="UniProtKB-SubCell"/>
</dbReference>
<evidence type="ECO:0000256" key="3">
    <source>
        <dbReference type="SAM" id="MobiDB-lite"/>
    </source>
</evidence>
<evidence type="ECO:0000256" key="2">
    <source>
        <dbReference type="ARBA" id="ARBA00023242"/>
    </source>
</evidence>
<reference evidence="4" key="2">
    <citation type="submission" date="2025-09" db="UniProtKB">
        <authorList>
            <consortium name="Ensembl"/>
        </authorList>
    </citation>
    <scope>IDENTIFICATION</scope>
</reference>